<evidence type="ECO:0000313" key="1">
    <source>
        <dbReference type="EMBL" id="AMO66977.1"/>
    </source>
</evidence>
<name>A0A127M191_9GAMM</name>
<dbReference type="Gene3D" id="3.90.550.10">
    <property type="entry name" value="Spore Coat Polysaccharide Biosynthesis Protein SpsA, Chain A"/>
    <property type="match status" value="1"/>
</dbReference>
<dbReference type="SUPFAM" id="SSF53448">
    <property type="entry name" value="Nucleotide-diphospho-sugar transferases"/>
    <property type="match status" value="1"/>
</dbReference>
<dbReference type="AlphaFoldDB" id="A0A127M191"/>
<dbReference type="Proteomes" id="UP000074119">
    <property type="component" value="Chromosome"/>
</dbReference>
<gene>
    <name evidence="1" type="ORF">AZF00_01085</name>
</gene>
<dbReference type="KEGG" id="zal:AZF00_01085"/>
<proteinExistence type="predicted"/>
<reference evidence="1 2" key="1">
    <citation type="submission" date="2015-12" db="EMBL/GenBank/DDBJ databases">
        <authorList>
            <person name="Shamseldin A."/>
            <person name="Moawad H."/>
            <person name="Abd El-Rahim W.M."/>
            <person name="Sadowsky M.J."/>
        </authorList>
    </citation>
    <scope>NUCLEOTIDE SEQUENCE [LARGE SCALE GENOMIC DNA]</scope>
    <source>
        <strain evidence="1 2">SM2</strain>
    </source>
</reference>
<organism evidence="1 2">
    <name type="scientific">Zhongshania aliphaticivorans</name>
    <dbReference type="NCBI Taxonomy" id="1470434"/>
    <lineage>
        <taxon>Bacteria</taxon>
        <taxon>Pseudomonadati</taxon>
        <taxon>Pseudomonadota</taxon>
        <taxon>Gammaproteobacteria</taxon>
        <taxon>Cellvibrionales</taxon>
        <taxon>Spongiibacteraceae</taxon>
        <taxon>Zhongshania</taxon>
    </lineage>
</organism>
<accession>A0A127M191</accession>
<evidence type="ECO:0008006" key="3">
    <source>
        <dbReference type="Google" id="ProtNLM"/>
    </source>
</evidence>
<dbReference type="EMBL" id="CP014544">
    <property type="protein sequence ID" value="AMO66977.1"/>
    <property type="molecule type" value="Genomic_DNA"/>
</dbReference>
<sequence length="271" mass="30466">MLYKIDPIDSETLKSIESWNGSENDVLLVWDNSKRGFDLDKCDVGIECRVFHTGENRPLSSIYNTLVTSVESDFYVILDDDSTLNNEYFLALKEFCSRGDARVGLPIIEFNNEVISPGVVLGVKGRKIKKAELLSGPKNGSLVGMMSGTVISEDVFNTGVRFDERLTFYGVDTKFFVDVSKRNIPVSILDVTIKHDSALRGNMAANSEYLNRLRSLVGAWKFVFEGASFLKIRLVFRITYFSLKWCVLLKSSAPLSLLSEIRELFKRGQTG</sequence>
<protein>
    <recommendedName>
        <fullName evidence="3">Glycosyltransferase 2-like domain-containing protein</fullName>
    </recommendedName>
</protein>
<dbReference type="InterPro" id="IPR029044">
    <property type="entry name" value="Nucleotide-diphossugar_trans"/>
</dbReference>
<evidence type="ECO:0000313" key="2">
    <source>
        <dbReference type="Proteomes" id="UP000074119"/>
    </source>
</evidence>
<dbReference type="STRING" id="1470434.AZF00_01085"/>